<comment type="similarity">
    <text evidence="3 9 10">Belongs to the peptidase S8 family.</text>
</comment>
<comment type="caution">
    <text evidence="14">The sequence shown here is derived from an EMBL/GenBank/DDBJ whole genome shotgun (WGS) entry which is preliminary data.</text>
</comment>
<dbReference type="PANTHER" id="PTHR43806:SF11">
    <property type="entry name" value="CEREVISIN-RELATED"/>
    <property type="match status" value="1"/>
</dbReference>
<feature type="active site" description="Charge relay system" evidence="9">
    <location>
        <position position="359"/>
    </location>
</feature>
<dbReference type="InterPro" id="IPR022398">
    <property type="entry name" value="Peptidase_S8_His-AS"/>
</dbReference>
<evidence type="ECO:0000259" key="13">
    <source>
        <dbReference type="Pfam" id="PF22148"/>
    </source>
</evidence>
<feature type="signal peptide" evidence="11">
    <location>
        <begin position="1"/>
        <end position="20"/>
    </location>
</feature>
<dbReference type="SUPFAM" id="SSF52743">
    <property type="entry name" value="Subtilisin-like"/>
    <property type="match status" value="1"/>
</dbReference>
<dbReference type="Proteomes" id="UP001290455">
    <property type="component" value="Unassembled WGS sequence"/>
</dbReference>
<sequence>MNKWAKKLTMLGLSVSLVGAAFTPSLTYGQSKTVVTKAALKLEQQEANWLKEKKKDEKERSFYSEDTLVIKYNKPLTVSDHKKAGTTVVRHVAALKYVVVKLNRNTEMNEAIAAYGKSANVLSVGPSALLTTLGTVDPKVKQSYHLSLLQIEKAQKLAGKNAVTVAVVDTGMDSKHPELSGNLLPSYNTVVPLNQGLPDYHGTHVAGIIASKKDNGIGSYGINPNAKILPVDVFNRGWGASDYHIAEGILHAIEKGAKVINMSLGGPGKLPIVEDAIKLALSKNITVIAAAGNNGDDMNMYPASIEGVISVGSTNKDNKLSSYSSYGSSIDIVAPGENVYAPIYDYDRDISFDYLSGTSMASPVVAGVVSLLLSKHPKLTPAEVEYILKHSTKDLGEKGYDTKYGHGLINPVAVLSYDIKKIPASIKAPKTEKEILAQAKNVEFSENKFVNEGKITKANETHWFKMNVKKGEFYQTSLMGSKKYDYQFKLHLYSSKDELETVNEVKEGKTEGRLIEIPRDGVLVVGVKDSNNHYDDSGKGLSNYKLSIEKADGVKEDGNDLQNVTEVTTTPFKLDGLTFTGKDGDDDFFKINVEDPKMIKIKTTAVPGIDQTIKVYPADQLLLPPSPEGEQATVDLEKIMENPMFIGSSFGVSEGEELIFDAMPQMEYMIVVSNKKNPYYYDYYSMMYGNADVKVAPSLAPYTIDIVSREIPADEDGWPNNGPSPEEKLEDGTIATKEYAEIKKAQTPNIGKLDEAKKELTEEEKWMKQVMELALPYEIGSKAEAFLQSRGDEDWYKLSPSKTGIYQFNLTGEESDMPAMQILKVSEYKDEKGNKYSYFEHVGNNADYGWYGDKVNEKFYVGLKENEHYYLVVSPVYGKLPYNNYSFNSKLVLENTQDQHEDNDTFEKAKEIKSGSIHANFAMSNDQDIYYYKSKAKELVGISIGQEKLSSAKASKYPKELQGQIFTYAMVVEDTNKNKKLDNEEANNVMFIEQGIMTGKTTGAFNAKKGKNYFIVASGFVDHPSRLSLNPYNLTIKPAMKKDEDAGNLVKKNTPSKPLKLKKVNSKKWQGTGYLNPGVPYGDEDWYVLELDKSRKVKFTLTASGEIDGVISVYQNGKNLKTSNYYRSGDAEVMTLSLKKGKYYIKIKDEFGNASINPYTLTIE</sequence>
<evidence type="ECO:0000256" key="10">
    <source>
        <dbReference type="RuleBase" id="RU003355"/>
    </source>
</evidence>
<feature type="active site" description="Charge relay system" evidence="9">
    <location>
        <position position="169"/>
    </location>
</feature>
<dbReference type="PROSITE" id="PS51892">
    <property type="entry name" value="SUBTILASE"/>
    <property type="match status" value="1"/>
</dbReference>
<evidence type="ECO:0000256" key="11">
    <source>
        <dbReference type="SAM" id="SignalP"/>
    </source>
</evidence>
<evidence type="ECO:0000256" key="6">
    <source>
        <dbReference type="ARBA" id="ARBA00022801"/>
    </source>
</evidence>
<feature type="domain" description="Fervidolysin-like N-terminal prodomain" evidence="13">
    <location>
        <begin position="55"/>
        <end position="126"/>
    </location>
</feature>
<dbReference type="PROSITE" id="PS00138">
    <property type="entry name" value="SUBTILASE_SER"/>
    <property type="match status" value="1"/>
</dbReference>
<evidence type="ECO:0000256" key="2">
    <source>
        <dbReference type="ARBA" id="ARBA00004613"/>
    </source>
</evidence>
<protein>
    <submittedName>
        <fullName evidence="14">S8 family serine peptidase</fullName>
    </submittedName>
</protein>
<dbReference type="PROSITE" id="PS00136">
    <property type="entry name" value="SUBTILASE_ASP"/>
    <property type="match status" value="1"/>
</dbReference>
<evidence type="ECO:0000313" key="15">
    <source>
        <dbReference type="Proteomes" id="UP001290455"/>
    </source>
</evidence>
<dbReference type="EMBL" id="JAXOFX010000004">
    <property type="protein sequence ID" value="MDZ5471910.1"/>
    <property type="molecule type" value="Genomic_DNA"/>
</dbReference>
<evidence type="ECO:0000256" key="3">
    <source>
        <dbReference type="ARBA" id="ARBA00011073"/>
    </source>
</evidence>
<keyword evidence="5 9" id="KW-0645">Protease</keyword>
<feature type="domain" description="Peptidase S8/S53" evidence="12">
    <location>
        <begin position="161"/>
        <end position="407"/>
    </location>
</feature>
<evidence type="ECO:0000256" key="7">
    <source>
        <dbReference type="ARBA" id="ARBA00022825"/>
    </source>
</evidence>
<keyword evidence="15" id="KW-1185">Reference proteome</keyword>
<dbReference type="Gene3D" id="2.60.120.380">
    <property type="match status" value="4"/>
</dbReference>
<name>A0ABU5IXT1_9BACI</name>
<dbReference type="InterPro" id="IPR000209">
    <property type="entry name" value="Peptidase_S8/S53_dom"/>
</dbReference>
<keyword evidence="7 9" id="KW-0720">Serine protease</keyword>
<feature type="chain" id="PRO_5045647548" evidence="11">
    <location>
        <begin position="21"/>
        <end position="1164"/>
    </location>
</feature>
<evidence type="ECO:0000256" key="4">
    <source>
        <dbReference type="ARBA" id="ARBA00022525"/>
    </source>
</evidence>
<comment type="subcellular location">
    <subcellularLocation>
        <location evidence="2">Secreted</location>
    </subcellularLocation>
</comment>
<dbReference type="InterPro" id="IPR015500">
    <property type="entry name" value="Peptidase_S8_subtilisin-rel"/>
</dbReference>
<evidence type="ECO:0000256" key="9">
    <source>
        <dbReference type="PROSITE-ProRule" id="PRU01240"/>
    </source>
</evidence>
<keyword evidence="4" id="KW-0964">Secreted</keyword>
<evidence type="ECO:0000259" key="12">
    <source>
        <dbReference type="Pfam" id="PF00082"/>
    </source>
</evidence>
<dbReference type="PROSITE" id="PS00137">
    <property type="entry name" value="SUBTILASE_HIS"/>
    <property type="match status" value="1"/>
</dbReference>
<gene>
    <name evidence="14" type="ORF">SM124_09135</name>
</gene>
<dbReference type="SUPFAM" id="SSF89260">
    <property type="entry name" value="Collagen-binding domain"/>
    <property type="match status" value="1"/>
</dbReference>
<dbReference type="PANTHER" id="PTHR43806">
    <property type="entry name" value="PEPTIDASE S8"/>
    <property type="match status" value="1"/>
</dbReference>
<dbReference type="PRINTS" id="PR00723">
    <property type="entry name" value="SUBTILISIN"/>
</dbReference>
<accession>A0ABU5IXT1</accession>
<dbReference type="Pfam" id="PF22148">
    <property type="entry name" value="Fervidolysin_NPro-like"/>
    <property type="match status" value="1"/>
</dbReference>
<proteinExistence type="inferred from homology"/>
<feature type="active site" description="Charge relay system" evidence="9">
    <location>
        <position position="201"/>
    </location>
</feature>
<organism evidence="14 15">
    <name type="scientific">Robertmurraya mangrovi</name>
    <dbReference type="NCBI Taxonomy" id="3098077"/>
    <lineage>
        <taxon>Bacteria</taxon>
        <taxon>Bacillati</taxon>
        <taxon>Bacillota</taxon>
        <taxon>Bacilli</taxon>
        <taxon>Bacillales</taxon>
        <taxon>Bacillaceae</taxon>
        <taxon>Robertmurraya</taxon>
    </lineage>
</organism>
<dbReference type="InterPro" id="IPR050131">
    <property type="entry name" value="Peptidase_S8_subtilisin-like"/>
</dbReference>
<dbReference type="Gene3D" id="3.40.50.200">
    <property type="entry name" value="Peptidase S8/S53 domain"/>
    <property type="match status" value="1"/>
</dbReference>
<dbReference type="InterPro" id="IPR036852">
    <property type="entry name" value="Peptidase_S8/S53_dom_sf"/>
</dbReference>
<dbReference type="InterPro" id="IPR054399">
    <property type="entry name" value="Fervidolysin-like_N_prodom"/>
</dbReference>
<keyword evidence="11" id="KW-0732">Signal</keyword>
<evidence type="ECO:0000256" key="8">
    <source>
        <dbReference type="ARBA" id="ARBA00022837"/>
    </source>
</evidence>
<evidence type="ECO:0000256" key="1">
    <source>
        <dbReference type="ARBA" id="ARBA00001913"/>
    </source>
</evidence>
<evidence type="ECO:0000313" key="14">
    <source>
        <dbReference type="EMBL" id="MDZ5471910.1"/>
    </source>
</evidence>
<dbReference type="Pfam" id="PF00082">
    <property type="entry name" value="Peptidase_S8"/>
    <property type="match status" value="1"/>
</dbReference>
<reference evidence="14 15" key="1">
    <citation type="submission" date="2023-11" db="EMBL/GenBank/DDBJ databases">
        <title>Bacillus jintuensis, isolated from a mudflat on the Beibu Gulf coast.</title>
        <authorList>
            <person name="Li M."/>
        </authorList>
    </citation>
    <scope>NUCLEOTIDE SEQUENCE [LARGE SCALE GENOMIC DNA]</scope>
    <source>
        <strain evidence="14 15">31A1R</strain>
    </source>
</reference>
<evidence type="ECO:0000256" key="5">
    <source>
        <dbReference type="ARBA" id="ARBA00022670"/>
    </source>
</evidence>
<dbReference type="RefSeq" id="WP_322446199.1">
    <property type="nucleotide sequence ID" value="NZ_JAXOFX010000004.1"/>
</dbReference>
<comment type="cofactor">
    <cofactor evidence="1">
        <name>Ca(2+)</name>
        <dbReference type="ChEBI" id="CHEBI:29108"/>
    </cofactor>
</comment>
<dbReference type="InterPro" id="IPR023828">
    <property type="entry name" value="Peptidase_S8_Ser-AS"/>
</dbReference>
<keyword evidence="6 9" id="KW-0378">Hydrolase</keyword>
<dbReference type="InterPro" id="IPR023827">
    <property type="entry name" value="Peptidase_S8_Asp-AS"/>
</dbReference>
<keyword evidence="8" id="KW-0106">Calcium</keyword>